<evidence type="ECO:0000256" key="4">
    <source>
        <dbReference type="SAM" id="MobiDB-lite"/>
    </source>
</evidence>
<dbReference type="Gene3D" id="3.40.50.300">
    <property type="entry name" value="P-loop containing nucleotide triphosphate hydrolases"/>
    <property type="match status" value="1"/>
</dbReference>
<dbReference type="CDD" id="cd00200">
    <property type="entry name" value="WD40"/>
    <property type="match status" value="1"/>
</dbReference>
<protein>
    <recommendedName>
        <fullName evidence="5">HTH cro/C1-type domain-containing protein</fullName>
    </recommendedName>
</protein>
<dbReference type="Pfam" id="PF00400">
    <property type="entry name" value="WD40"/>
    <property type="match status" value="8"/>
</dbReference>
<comment type="caution">
    <text evidence="6">The sequence shown here is derived from an EMBL/GenBank/DDBJ whole genome shotgun (WGS) entry which is preliminary data.</text>
</comment>
<reference evidence="6 7" key="1">
    <citation type="submission" date="2019-03" db="EMBL/GenBank/DDBJ databases">
        <title>Draft genome sequences of novel Actinobacteria.</title>
        <authorList>
            <person name="Sahin N."/>
            <person name="Ay H."/>
            <person name="Saygin H."/>
        </authorList>
    </citation>
    <scope>NUCLEOTIDE SEQUENCE [LARGE SCALE GENOMIC DNA]</scope>
    <source>
        <strain evidence="6 7">DSM 41900</strain>
    </source>
</reference>
<keyword evidence="2" id="KW-0677">Repeat</keyword>
<dbReference type="EMBL" id="SMKI01000024">
    <property type="protein sequence ID" value="TDC78970.1"/>
    <property type="molecule type" value="Genomic_DNA"/>
</dbReference>
<feature type="repeat" description="WD" evidence="3">
    <location>
        <begin position="1105"/>
        <end position="1136"/>
    </location>
</feature>
<dbReference type="PANTHER" id="PTHR19879">
    <property type="entry name" value="TRANSCRIPTION INITIATION FACTOR TFIID"/>
    <property type="match status" value="1"/>
</dbReference>
<feature type="repeat" description="WD" evidence="3">
    <location>
        <begin position="1021"/>
        <end position="1062"/>
    </location>
</feature>
<feature type="repeat" description="WD" evidence="3">
    <location>
        <begin position="896"/>
        <end position="937"/>
    </location>
</feature>
<accession>A0A4R4TMB3</accession>
<dbReference type="AlphaFoldDB" id="A0A4R4TMB3"/>
<dbReference type="OrthoDB" id="134501at2"/>
<evidence type="ECO:0000256" key="2">
    <source>
        <dbReference type="ARBA" id="ARBA00022737"/>
    </source>
</evidence>
<dbReference type="SUPFAM" id="SSF52540">
    <property type="entry name" value="P-loop containing nucleoside triphosphate hydrolases"/>
    <property type="match status" value="1"/>
</dbReference>
<sequence>MGRRENPLDPTAGPVERFAYELRELRGTAGRPTYRTMAGRVAYAAATLSEAASGDRLPSLPVALAYARACGGDEAEWERRWRAAAAACTLSPRQEDGESPYLGLTRFEPADRDKFFGREQLVADLVGLVRDRRFAVLVGASGSGKSSLLRAGLIPVLRRAEPAADRPATVRILTPGAQPCRTHAAALTPAGRAGDTYVIVDQFEEAFTLCQDREERDRFLDALLSAVEPDSRVRVVVSLRSDFYGRLAEHVDLADAVRETTLLVGPMRREELRAAIVKPAATQGLIIQRSLTARVIADVDGEPGCLPLMSHALRETWRRRRGRTLTLTDYEGTGGVHGAIAHTAELLYTRLSASQAALARQLLLRLINPGESAQDTRRPAPRRELDMGDPADTGHVLDRLARARLITVDEGTVELAHEALVTAWPRLRSWIDQDRQRLRTHRRLTEAAASWQELDRDPGALYRGSRLAAAEDAFPPERHEQLTALERAFLTTSRETRHHERRVATRTTRRLRALTGTLSLLLVFSLVATVVAIHQQRNASAAERMARSRQLAAQSSALIASDPDLAALLAVEAYRTSPTTEATSSLYTAAALPLRHRLAGHGEPVHDLAFSRDGGTLVTTGEDGTLRRWDTATGEPLGTARVRAQGEAPYSVLSPDGVTFAATGPDEAVHLGDVVTGEASTPLAAPGGGAWPLAFTPDGTALAALVSGEAAVRLFDAATGEPLDTPGLPVTWGVVELFGPNGGTLAGASADGVRIWDTTSGRVRTTLDVPTDQLSGIPGALSFSPDGRALAVAGTPATIGIHDAESGRLLRTLDNPRGEVAELAFSPDGATLAAAGSDGEIRLWDVATGRTLTTLTGHTDAVRTVAFSPDGALLATAGDDGTARLWNVPVGRVTAMPGIGHAISTAAFSPDAATLATAGDDGLLRLWDVATGRPRTALVGYSGFVTSAAFSSDGTTVVTLSKGGVTRLWDTRTGRLRESVPLDVLPNTAALSPDGSVIAMAREERKVVQIFDRETYWVRLTLDHPTAVRVLAFSPDGATLATAGDDGVTRLWDAGTGRPRALLPDQGDRVQALAFSPDGATLATAGDDGTIRLWDVSTGRTRTALTGHTGTVRSLVFNRESTALTAVEGNGTLRRWRFTLPGAAEAGRAICGSVRRDLTAEERSLYLPDAPTNPVCPRD</sequence>
<dbReference type="Gene3D" id="2.130.10.10">
    <property type="entry name" value="YVTN repeat-like/Quinoprotein amine dehydrogenase"/>
    <property type="match status" value="5"/>
</dbReference>
<dbReference type="SUPFAM" id="SSF50998">
    <property type="entry name" value="Quinoprotein alcohol dehydrogenase-like"/>
    <property type="match status" value="1"/>
</dbReference>
<evidence type="ECO:0000259" key="5">
    <source>
        <dbReference type="SMART" id="SM00530"/>
    </source>
</evidence>
<feature type="repeat" description="WD" evidence="3">
    <location>
        <begin position="1063"/>
        <end position="1104"/>
    </location>
</feature>
<feature type="repeat" description="WD" evidence="3">
    <location>
        <begin position="855"/>
        <end position="896"/>
    </location>
</feature>
<evidence type="ECO:0000256" key="1">
    <source>
        <dbReference type="ARBA" id="ARBA00022574"/>
    </source>
</evidence>
<dbReference type="SMART" id="SM00320">
    <property type="entry name" value="WD40"/>
    <property type="match status" value="11"/>
</dbReference>
<evidence type="ECO:0000313" key="6">
    <source>
        <dbReference type="EMBL" id="TDC78970.1"/>
    </source>
</evidence>
<dbReference type="InterPro" id="IPR049052">
    <property type="entry name" value="nSTAND1"/>
</dbReference>
<evidence type="ECO:0000256" key="3">
    <source>
        <dbReference type="PROSITE-ProRule" id="PRU00221"/>
    </source>
</evidence>
<organism evidence="6 7">
    <name type="scientific">Streptomyces hainanensis</name>
    <dbReference type="NCBI Taxonomy" id="402648"/>
    <lineage>
        <taxon>Bacteria</taxon>
        <taxon>Bacillati</taxon>
        <taxon>Actinomycetota</taxon>
        <taxon>Actinomycetes</taxon>
        <taxon>Kitasatosporales</taxon>
        <taxon>Streptomycetaceae</taxon>
        <taxon>Streptomyces</taxon>
    </lineage>
</organism>
<dbReference type="PROSITE" id="PS50082">
    <property type="entry name" value="WD_REPEATS_2"/>
    <property type="match status" value="8"/>
</dbReference>
<dbReference type="SMART" id="SM00530">
    <property type="entry name" value="HTH_XRE"/>
    <property type="match status" value="1"/>
</dbReference>
<dbReference type="Pfam" id="PF20703">
    <property type="entry name" value="nSTAND1"/>
    <property type="match status" value="1"/>
</dbReference>
<dbReference type="RefSeq" id="WP_132816425.1">
    <property type="nucleotide sequence ID" value="NZ_SMKI01000024.1"/>
</dbReference>
<dbReference type="SUPFAM" id="SSF50969">
    <property type="entry name" value="YVTN repeat-like/Quinoprotein amine dehydrogenase"/>
    <property type="match status" value="1"/>
</dbReference>
<dbReference type="PROSITE" id="PS50294">
    <property type="entry name" value="WD_REPEATS_REGION"/>
    <property type="match status" value="7"/>
</dbReference>
<dbReference type="InterPro" id="IPR011044">
    <property type="entry name" value="Quino_amine_DH_bsu"/>
</dbReference>
<dbReference type="InterPro" id="IPR001387">
    <property type="entry name" value="Cro/C1-type_HTH"/>
</dbReference>
<dbReference type="InterPro" id="IPR027417">
    <property type="entry name" value="P-loop_NTPase"/>
</dbReference>
<dbReference type="Proteomes" id="UP000295345">
    <property type="component" value="Unassembled WGS sequence"/>
</dbReference>
<feature type="compositionally biased region" description="Basic and acidic residues" evidence="4">
    <location>
        <begin position="374"/>
        <end position="386"/>
    </location>
</feature>
<keyword evidence="7" id="KW-1185">Reference proteome</keyword>
<feature type="region of interest" description="Disordered" evidence="4">
    <location>
        <begin position="372"/>
        <end position="391"/>
    </location>
</feature>
<dbReference type="InterPro" id="IPR015943">
    <property type="entry name" value="WD40/YVTN_repeat-like_dom_sf"/>
</dbReference>
<dbReference type="InterPro" id="IPR020472">
    <property type="entry name" value="WD40_PAC1"/>
</dbReference>
<dbReference type="InterPro" id="IPR019775">
    <property type="entry name" value="WD40_repeat_CS"/>
</dbReference>
<name>A0A4R4TMB3_9ACTN</name>
<keyword evidence="1 3" id="KW-0853">WD repeat</keyword>
<dbReference type="PROSITE" id="PS00678">
    <property type="entry name" value="WD_REPEATS_1"/>
    <property type="match status" value="4"/>
</dbReference>
<proteinExistence type="predicted"/>
<gene>
    <name evidence="6" type="ORF">E1283_03840</name>
</gene>
<feature type="repeat" description="WD" evidence="3">
    <location>
        <begin position="598"/>
        <end position="639"/>
    </location>
</feature>
<dbReference type="PANTHER" id="PTHR19879:SF9">
    <property type="entry name" value="TRANSCRIPTION INITIATION FACTOR TFIID SUBUNIT 5"/>
    <property type="match status" value="1"/>
</dbReference>
<evidence type="ECO:0000313" key="7">
    <source>
        <dbReference type="Proteomes" id="UP000295345"/>
    </source>
</evidence>
<dbReference type="PRINTS" id="PR00320">
    <property type="entry name" value="GPROTEINBRPT"/>
</dbReference>
<dbReference type="InterPro" id="IPR011047">
    <property type="entry name" value="Quinoprotein_ADH-like_sf"/>
</dbReference>
<feature type="repeat" description="WD" evidence="3">
    <location>
        <begin position="938"/>
        <end position="979"/>
    </location>
</feature>
<feature type="repeat" description="WD" evidence="3">
    <location>
        <begin position="813"/>
        <end position="854"/>
    </location>
</feature>
<dbReference type="InterPro" id="IPR001680">
    <property type="entry name" value="WD40_rpt"/>
</dbReference>
<feature type="domain" description="HTH cro/C1-type" evidence="5">
    <location>
        <begin position="21"/>
        <end position="77"/>
    </location>
</feature>